<evidence type="ECO:0000313" key="1">
    <source>
        <dbReference type="EMBL" id="KAJ9178718.1"/>
    </source>
</evidence>
<dbReference type="Proteomes" id="UP001174677">
    <property type="component" value="Chromosome 6"/>
</dbReference>
<gene>
    <name evidence="1" type="ORF">P3X46_010578</name>
</gene>
<proteinExistence type="predicted"/>
<keyword evidence="2" id="KW-1185">Reference proteome</keyword>
<reference evidence="1" key="1">
    <citation type="journal article" date="2023" name="Plant Biotechnol. J.">
        <title>Chromosome-level wild Hevea brasiliensis genome provides new tools for genomic-assisted breeding and valuable loci to elevate rubber yield.</title>
        <authorList>
            <person name="Cheng H."/>
            <person name="Song X."/>
            <person name="Hu Y."/>
            <person name="Wu T."/>
            <person name="Yang Q."/>
            <person name="An Z."/>
            <person name="Feng S."/>
            <person name="Deng Z."/>
            <person name="Wu W."/>
            <person name="Zeng X."/>
            <person name="Tu M."/>
            <person name="Wang X."/>
            <person name="Huang H."/>
        </authorList>
    </citation>
    <scope>NUCLEOTIDE SEQUENCE</scope>
    <source>
        <strain evidence="1">MT/VB/25A 57/8</strain>
    </source>
</reference>
<sequence>MPAPPPPAPQPKSHLERLRKFGAVDFFGKREDDSVASENWLNRTGRVLKQLHCTPEQNLEAAISLLQDDAYE</sequence>
<evidence type="ECO:0000313" key="2">
    <source>
        <dbReference type="Proteomes" id="UP001174677"/>
    </source>
</evidence>
<feature type="non-terminal residue" evidence="1">
    <location>
        <position position="72"/>
    </location>
</feature>
<name>A0ABQ9MIN9_HEVBR</name>
<organism evidence="1 2">
    <name type="scientific">Hevea brasiliensis</name>
    <name type="common">Para rubber tree</name>
    <name type="synonym">Siphonia brasiliensis</name>
    <dbReference type="NCBI Taxonomy" id="3981"/>
    <lineage>
        <taxon>Eukaryota</taxon>
        <taxon>Viridiplantae</taxon>
        <taxon>Streptophyta</taxon>
        <taxon>Embryophyta</taxon>
        <taxon>Tracheophyta</taxon>
        <taxon>Spermatophyta</taxon>
        <taxon>Magnoliopsida</taxon>
        <taxon>eudicotyledons</taxon>
        <taxon>Gunneridae</taxon>
        <taxon>Pentapetalae</taxon>
        <taxon>rosids</taxon>
        <taxon>fabids</taxon>
        <taxon>Malpighiales</taxon>
        <taxon>Euphorbiaceae</taxon>
        <taxon>Crotonoideae</taxon>
        <taxon>Micrandreae</taxon>
        <taxon>Hevea</taxon>
    </lineage>
</organism>
<dbReference type="EMBL" id="JARPOI010000006">
    <property type="protein sequence ID" value="KAJ9178718.1"/>
    <property type="molecule type" value="Genomic_DNA"/>
</dbReference>
<accession>A0ABQ9MIN9</accession>
<protein>
    <submittedName>
        <fullName evidence="1">Uncharacterized protein</fullName>
    </submittedName>
</protein>
<comment type="caution">
    <text evidence="1">The sequence shown here is derived from an EMBL/GenBank/DDBJ whole genome shotgun (WGS) entry which is preliminary data.</text>
</comment>